<name>A0A381XNL4_9ZZZZ</name>
<evidence type="ECO:0000256" key="1">
    <source>
        <dbReference type="ARBA" id="ARBA00023002"/>
    </source>
</evidence>
<dbReference type="GO" id="GO:0005829">
    <property type="term" value="C:cytosol"/>
    <property type="evidence" value="ECO:0007669"/>
    <property type="project" value="TreeGrafter"/>
</dbReference>
<accession>A0A381XNL4</accession>
<dbReference type="GO" id="GO:0070967">
    <property type="term" value="F:coenzyme F420 binding"/>
    <property type="evidence" value="ECO:0007669"/>
    <property type="project" value="TreeGrafter"/>
</dbReference>
<sequence>MISNKEKYINLSTQKKDGTFVNTPVWFVQEANKNVFYVFSAGEVGKVKRIKNISSVKVAICNVRGDLRGDWLEAEAELVDKEESIRLAYSHFQRKYGLTIKVFDFFSKLFGKYK</sequence>
<dbReference type="InterPro" id="IPR052019">
    <property type="entry name" value="F420H2_bilvrd_red/Heme_oxyg"/>
</dbReference>
<gene>
    <name evidence="2" type="ORF">METZ01_LOCUS119179</name>
</gene>
<dbReference type="EMBL" id="UINC01015817">
    <property type="protein sequence ID" value="SVA66325.1"/>
    <property type="molecule type" value="Genomic_DNA"/>
</dbReference>
<dbReference type="Gene3D" id="2.30.110.10">
    <property type="entry name" value="Electron Transport, Fmn-binding Protein, Chain A"/>
    <property type="match status" value="1"/>
</dbReference>
<keyword evidence="1" id="KW-0560">Oxidoreductase</keyword>
<reference evidence="2" key="1">
    <citation type="submission" date="2018-05" db="EMBL/GenBank/DDBJ databases">
        <authorList>
            <person name="Lanie J.A."/>
            <person name="Ng W.-L."/>
            <person name="Kazmierczak K.M."/>
            <person name="Andrzejewski T.M."/>
            <person name="Davidsen T.M."/>
            <person name="Wayne K.J."/>
            <person name="Tettelin H."/>
            <person name="Glass J.I."/>
            <person name="Rusch D."/>
            <person name="Podicherti R."/>
            <person name="Tsui H.-C.T."/>
            <person name="Winkler M.E."/>
        </authorList>
    </citation>
    <scope>NUCLEOTIDE SEQUENCE</scope>
</reference>
<dbReference type="GO" id="GO:0016627">
    <property type="term" value="F:oxidoreductase activity, acting on the CH-CH group of donors"/>
    <property type="evidence" value="ECO:0007669"/>
    <property type="project" value="TreeGrafter"/>
</dbReference>
<evidence type="ECO:0000313" key="2">
    <source>
        <dbReference type="EMBL" id="SVA66325.1"/>
    </source>
</evidence>
<dbReference type="InterPro" id="IPR012349">
    <property type="entry name" value="Split_barrel_FMN-bd"/>
</dbReference>
<proteinExistence type="predicted"/>
<protein>
    <submittedName>
        <fullName evidence="2">Uncharacterized protein</fullName>
    </submittedName>
</protein>
<organism evidence="2">
    <name type="scientific">marine metagenome</name>
    <dbReference type="NCBI Taxonomy" id="408172"/>
    <lineage>
        <taxon>unclassified sequences</taxon>
        <taxon>metagenomes</taxon>
        <taxon>ecological metagenomes</taxon>
    </lineage>
</organism>
<dbReference type="SUPFAM" id="SSF50475">
    <property type="entry name" value="FMN-binding split barrel"/>
    <property type="match status" value="1"/>
</dbReference>
<dbReference type="PANTHER" id="PTHR35176">
    <property type="entry name" value="HEME OXYGENASE HI_0854-RELATED"/>
    <property type="match status" value="1"/>
</dbReference>
<dbReference type="AlphaFoldDB" id="A0A381XNL4"/>
<dbReference type="PANTHER" id="PTHR35176:SF11">
    <property type="entry name" value="PYRIDOXAMINE 5'-PHOSPHATE OXIDASE FAMILY PROTEIN"/>
    <property type="match status" value="1"/>
</dbReference>